<gene>
    <name evidence="3" type="ORF">UY3_14782</name>
</gene>
<evidence type="ECO:0000313" key="3">
    <source>
        <dbReference type="EMBL" id="EMP28132.1"/>
    </source>
</evidence>
<dbReference type="EMBL" id="KB565340">
    <property type="protein sequence ID" value="EMP28132.1"/>
    <property type="molecule type" value="Genomic_DNA"/>
</dbReference>
<accession>M7BIR3</accession>
<name>M7BIR3_CHEMY</name>
<sequence length="50" mass="5907">MRNRGYSRDATQCRVKLKELRQAYQKTKESNGRSGTEPRHATSMLRCMQF</sequence>
<dbReference type="AlphaFoldDB" id="M7BIR3"/>
<evidence type="ECO:0000256" key="1">
    <source>
        <dbReference type="SAM" id="MobiDB-lite"/>
    </source>
</evidence>
<evidence type="ECO:0000259" key="2">
    <source>
        <dbReference type="Pfam" id="PF13837"/>
    </source>
</evidence>
<dbReference type="Proteomes" id="UP000031443">
    <property type="component" value="Unassembled WGS sequence"/>
</dbReference>
<dbReference type="Pfam" id="PF13837">
    <property type="entry name" value="Myb_DNA-bind_4"/>
    <property type="match status" value="1"/>
</dbReference>
<proteinExistence type="predicted"/>
<reference evidence="4" key="1">
    <citation type="journal article" date="2013" name="Nat. Genet.">
        <title>The draft genomes of soft-shell turtle and green sea turtle yield insights into the development and evolution of the turtle-specific body plan.</title>
        <authorList>
            <person name="Wang Z."/>
            <person name="Pascual-Anaya J."/>
            <person name="Zadissa A."/>
            <person name="Li W."/>
            <person name="Niimura Y."/>
            <person name="Huang Z."/>
            <person name="Li C."/>
            <person name="White S."/>
            <person name="Xiong Z."/>
            <person name="Fang D."/>
            <person name="Wang B."/>
            <person name="Ming Y."/>
            <person name="Chen Y."/>
            <person name="Zheng Y."/>
            <person name="Kuraku S."/>
            <person name="Pignatelli M."/>
            <person name="Herrero J."/>
            <person name="Beal K."/>
            <person name="Nozawa M."/>
            <person name="Li Q."/>
            <person name="Wang J."/>
            <person name="Zhang H."/>
            <person name="Yu L."/>
            <person name="Shigenobu S."/>
            <person name="Wang J."/>
            <person name="Liu J."/>
            <person name="Flicek P."/>
            <person name="Searle S."/>
            <person name="Wang J."/>
            <person name="Kuratani S."/>
            <person name="Yin Y."/>
            <person name="Aken B."/>
            <person name="Zhang G."/>
            <person name="Irie N."/>
        </authorList>
    </citation>
    <scope>NUCLEOTIDE SEQUENCE [LARGE SCALE GENOMIC DNA]</scope>
</reference>
<dbReference type="Gene3D" id="1.10.10.60">
    <property type="entry name" value="Homeodomain-like"/>
    <property type="match status" value="1"/>
</dbReference>
<protein>
    <recommendedName>
        <fullName evidence="2">Myb/SANT-like DNA-binding domain-containing protein</fullName>
    </recommendedName>
</protein>
<keyword evidence="4" id="KW-1185">Reference proteome</keyword>
<feature type="region of interest" description="Disordered" evidence="1">
    <location>
        <begin position="24"/>
        <end position="50"/>
    </location>
</feature>
<feature type="compositionally biased region" description="Basic and acidic residues" evidence="1">
    <location>
        <begin position="24"/>
        <end position="40"/>
    </location>
</feature>
<organism evidence="3 4">
    <name type="scientific">Chelonia mydas</name>
    <name type="common">Green sea-turtle</name>
    <name type="synonym">Chelonia agassizi</name>
    <dbReference type="NCBI Taxonomy" id="8469"/>
    <lineage>
        <taxon>Eukaryota</taxon>
        <taxon>Metazoa</taxon>
        <taxon>Chordata</taxon>
        <taxon>Craniata</taxon>
        <taxon>Vertebrata</taxon>
        <taxon>Euteleostomi</taxon>
        <taxon>Archelosauria</taxon>
        <taxon>Testudinata</taxon>
        <taxon>Testudines</taxon>
        <taxon>Cryptodira</taxon>
        <taxon>Durocryptodira</taxon>
        <taxon>Americhelydia</taxon>
        <taxon>Chelonioidea</taxon>
        <taxon>Cheloniidae</taxon>
        <taxon>Chelonia</taxon>
    </lineage>
</organism>
<feature type="domain" description="Myb/SANT-like DNA-binding" evidence="2">
    <location>
        <begin position="1"/>
        <end position="43"/>
    </location>
</feature>
<dbReference type="InterPro" id="IPR044822">
    <property type="entry name" value="Myb_DNA-bind_4"/>
</dbReference>
<evidence type="ECO:0000313" key="4">
    <source>
        <dbReference type="Proteomes" id="UP000031443"/>
    </source>
</evidence>